<keyword evidence="3" id="KW-0285">Flavoprotein</keyword>
<accession>A0A9P9WAW9</accession>
<comment type="caution">
    <text evidence="6">The sequence shown here is derived from an EMBL/GenBank/DDBJ whole genome shotgun (WGS) entry which is preliminary data.</text>
</comment>
<comment type="similarity">
    <text evidence="1 3">Belongs to the GMC oxidoreductase family.</text>
</comment>
<evidence type="ECO:0000259" key="4">
    <source>
        <dbReference type="PROSITE" id="PS00623"/>
    </source>
</evidence>
<dbReference type="EMBL" id="JAFIMR010000053">
    <property type="protein sequence ID" value="KAI1854406.1"/>
    <property type="molecule type" value="Genomic_DNA"/>
</dbReference>
<name>A0A9P9WAW9_9PEZI</name>
<dbReference type="SUPFAM" id="SSF54373">
    <property type="entry name" value="FAD-linked reductases, C-terminal domain"/>
    <property type="match status" value="1"/>
</dbReference>
<dbReference type="PROSITE" id="PS51257">
    <property type="entry name" value="PROKAR_LIPOPROTEIN"/>
    <property type="match status" value="1"/>
</dbReference>
<feature type="domain" description="Glucose-methanol-choline oxidoreductase N-terminal" evidence="5">
    <location>
        <begin position="280"/>
        <end position="294"/>
    </location>
</feature>
<dbReference type="InterPro" id="IPR036188">
    <property type="entry name" value="FAD/NAD-bd_sf"/>
</dbReference>
<dbReference type="PROSITE" id="PS00623">
    <property type="entry name" value="GMC_OXRED_1"/>
    <property type="match status" value="1"/>
</dbReference>
<dbReference type="InterPro" id="IPR012132">
    <property type="entry name" value="GMC_OxRdtase"/>
</dbReference>
<dbReference type="InterPro" id="IPR000172">
    <property type="entry name" value="GMC_OxRdtase_N"/>
</dbReference>
<evidence type="ECO:0000313" key="6">
    <source>
        <dbReference type="EMBL" id="KAI1854406.1"/>
    </source>
</evidence>
<dbReference type="Gene3D" id="3.50.50.60">
    <property type="entry name" value="FAD/NAD(P)-binding domain"/>
    <property type="match status" value="1"/>
</dbReference>
<evidence type="ECO:0000256" key="2">
    <source>
        <dbReference type="PIRSR" id="PIRSR000137-2"/>
    </source>
</evidence>
<comment type="cofactor">
    <cofactor evidence="2">
        <name>FAD</name>
        <dbReference type="ChEBI" id="CHEBI:57692"/>
    </cofactor>
</comment>
<dbReference type="PROSITE" id="PS00624">
    <property type="entry name" value="GMC_OXRED_2"/>
    <property type="match status" value="1"/>
</dbReference>
<keyword evidence="7" id="KW-1185">Reference proteome</keyword>
<dbReference type="PANTHER" id="PTHR11552:SF78">
    <property type="entry name" value="GLUCOSE-METHANOL-CHOLINE OXIDOREDUCTASE N-TERMINAL DOMAIN-CONTAINING PROTEIN"/>
    <property type="match status" value="1"/>
</dbReference>
<dbReference type="InterPro" id="IPR007867">
    <property type="entry name" value="GMC_OxRtase_C"/>
</dbReference>
<organism evidence="6 7">
    <name type="scientific">Neoarthrinium moseri</name>
    <dbReference type="NCBI Taxonomy" id="1658444"/>
    <lineage>
        <taxon>Eukaryota</taxon>
        <taxon>Fungi</taxon>
        <taxon>Dikarya</taxon>
        <taxon>Ascomycota</taxon>
        <taxon>Pezizomycotina</taxon>
        <taxon>Sordariomycetes</taxon>
        <taxon>Xylariomycetidae</taxon>
        <taxon>Amphisphaeriales</taxon>
        <taxon>Apiosporaceae</taxon>
        <taxon>Neoarthrinium</taxon>
    </lineage>
</organism>
<protein>
    <recommendedName>
        <fullName evidence="4 5">Glucose-methanol-choline oxidoreductase N-terminal domain-containing protein</fullName>
    </recommendedName>
</protein>
<sequence length="608" mass="67123">MTNLYKLLPKRIEEVDVIIAGGGTAGCIVAARLADADSNLSILVVESGRDNYESPTVIHPALWRGNHVPSDPKVYVHKSAKEKQLGGRESLIQVGNTLGGGSSINLMMYVRAQKCDFDSWNMEGWRSEEMGHYMRKVETYHGTGTENKHGVDGPIHVSKGPFRSTESEEDFINAMMQVGYPRVEDMQDLKSIGVESIRKYVSSDGRRQDTAHAYLHPRLRDGKHPGLHVLVETQVVRVMFDEDLRASAVELRPNPAFQPDRADDPARVVKARKLVVLSCGTLGTPSVLERSGVGQAEVLENAGVPLVTNLPGVGHDYQDHHLTMSCYKSNLPSGTTTDDIHGGYADIPKLLSNQDPILGWNGIDASSKIRPLDAEVERLGDKFKQCWDEDFEKVENKPLVSLIFVAGLLGDRGDIPQGQYFSMAPFTAYPYSRGHVHITGRSIDDRLDFVTGFLTDKSGFDLKTQIWPYKKQREVARRMRIYEGEVSHRHPSFPPGSTAAYNGDIETIEEPASTMKDIVYAPADDKIIEDWIRMNLTTCWHGIGTCKMAPLSSLGVVDENLGVHGVQALKIADLSVIPGNVGSNTMNTALIIGEKAADVIIRELGLWQ</sequence>
<dbReference type="GO" id="GO:0050660">
    <property type="term" value="F:flavin adenine dinucleotide binding"/>
    <property type="evidence" value="ECO:0007669"/>
    <property type="project" value="InterPro"/>
</dbReference>
<gene>
    <name evidence="6" type="ORF">JX265_012440</name>
</gene>
<keyword evidence="2 3" id="KW-0274">FAD</keyword>
<dbReference type="PANTHER" id="PTHR11552">
    <property type="entry name" value="GLUCOSE-METHANOL-CHOLINE GMC OXIDOREDUCTASE"/>
    <property type="match status" value="1"/>
</dbReference>
<dbReference type="AlphaFoldDB" id="A0A9P9WAW9"/>
<evidence type="ECO:0000259" key="5">
    <source>
        <dbReference type="PROSITE" id="PS00624"/>
    </source>
</evidence>
<evidence type="ECO:0000256" key="3">
    <source>
        <dbReference type="RuleBase" id="RU003968"/>
    </source>
</evidence>
<dbReference type="Gene3D" id="3.30.560.10">
    <property type="entry name" value="Glucose Oxidase, domain 3"/>
    <property type="match status" value="1"/>
</dbReference>
<dbReference type="Pfam" id="PF00732">
    <property type="entry name" value="GMC_oxred_N"/>
    <property type="match status" value="1"/>
</dbReference>
<evidence type="ECO:0000313" key="7">
    <source>
        <dbReference type="Proteomes" id="UP000829685"/>
    </source>
</evidence>
<dbReference type="PIRSF" id="PIRSF000137">
    <property type="entry name" value="Alcohol_oxidase"/>
    <property type="match status" value="1"/>
</dbReference>
<proteinExistence type="inferred from homology"/>
<dbReference type="SUPFAM" id="SSF51905">
    <property type="entry name" value="FAD/NAD(P)-binding domain"/>
    <property type="match status" value="1"/>
</dbReference>
<feature type="binding site" evidence="2">
    <location>
        <position position="235"/>
    </location>
    <ligand>
        <name>FAD</name>
        <dbReference type="ChEBI" id="CHEBI:57692"/>
    </ligand>
</feature>
<evidence type="ECO:0000256" key="1">
    <source>
        <dbReference type="ARBA" id="ARBA00010790"/>
    </source>
</evidence>
<dbReference type="Proteomes" id="UP000829685">
    <property type="component" value="Unassembled WGS sequence"/>
</dbReference>
<dbReference type="GO" id="GO:0016614">
    <property type="term" value="F:oxidoreductase activity, acting on CH-OH group of donors"/>
    <property type="evidence" value="ECO:0007669"/>
    <property type="project" value="InterPro"/>
</dbReference>
<dbReference type="Pfam" id="PF05199">
    <property type="entry name" value="GMC_oxred_C"/>
    <property type="match status" value="1"/>
</dbReference>
<feature type="binding site" evidence="2">
    <location>
        <begin position="540"/>
        <end position="541"/>
    </location>
    <ligand>
        <name>FAD</name>
        <dbReference type="ChEBI" id="CHEBI:57692"/>
    </ligand>
</feature>
<reference evidence="6" key="1">
    <citation type="submission" date="2021-03" db="EMBL/GenBank/DDBJ databases">
        <title>Revisited historic fungal species revealed as producer of novel bioactive compounds through whole genome sequencing and comparative genomics.</title>
        <authorList>
            <person name="Vignolle G.A."/>
            <person name="Hochenegger N."/>
            <person name="Mach R.L."/>
            <person name="Mach-Aigner A.R."/>
            <person name="Javad Rahimi M."/>
            <person name="Salim K.A."/>
            <person name="Chan C.M."/>
            <person name="Lim L.B.L."/>
            <person name="Cai F."/>
            <person name="Druzhinina I.S."/>
            <person name="U'Ren J.M."/>
            <person name="Derntl C."/>
        </authorList>
    </citation>
    <scope>NUCLEOTIDE SEQUENCE</scope>
    <source>
        <strain evidence="6">TUCIM 5799</strain>
    </source>
</reference>
<feature type="domain" description="Glucose-methanol-choline oxidoreductase N-terminal" evidence="4">
    <location>
        <begin position="95"/>
        <end position="118"/>
    </location>
</feature>